<reference evidence="1 2" key="1">
    <citation type="submission" date="2019-11" db="EMBL/GenBank/DDBJ databases">
        <title>Whole Genome Sequencing and Comparative Genomic Analyses of Lysinibacillus pakistanensis LZH-9, a Halotolerant Strain with Excellent COD Removal Capability.</title>
        <authorList>
            <person name="Zhou H."/>
        </authorList>
    </citation>
    <scope>NUCLEOTIDE SEQUENCE [LARGE SCALE GENOMIC DNA]</scope>
    <source>
        <strain evidence="1 2">LZH-9</strain>
    </source>
</reference>
<evidence type="ECO:0000313" key="1">
    <source>
        <dbReference type="EMBL" id="QGG49618.1"/>
    </source>
</evidence>
<dbReference type="EMBL" id="CP045835">
    <property type="protein sequence ID" value="QGG49618.1"/>
    <property type="molecule type" value="Genomic_DNA"/>
</dbReference>
<name>A0ABX6D7Q3_9BACI</name>
<accession>A0ABX6D7Q3</accession>
<gene>
    <name evidence="1" type="ORF">GDS87_01090</name>
</gene>
<sequence length="70" mass="8255">MEQVNFHNGEMKEAPLIFIQNLIDDHVGFGSKIRVTVKISANWWRTIFKKIKITMFLNDNNYQRGEDEGK</sequence>
<organism evidence="1 2">
    <name type="scientific">Lysinibacillus pakistanensis</name>
    <dbReference type="NCBI Taxonomy" id="759811"/>
    <lineage>
        <taxon>Bacteria</taxon>
        <taxon>Bacillati</taxon>
        <taxon>Bacillota</taxon>
        <taxon>Bacilli</taxon>
        <taxon>Bacillales</taxon>
        <taxon>Bacillaceae</taxon>
        <taxon>Lysinibacillus</taxon>
    </lineage>
</organism>
<dbReference type="RefSeq" id="WP_054771878.1">
    <property type="nucleotide sequence ID" value="NZ_CP045835.1"/>
</dbReference>
<proteinExistence type="predicted"/>
<dbReference type="Proteomes" id="UP000373269">
    <property type="component" value="Chromosome"/>
</dbReference>
<evidence type="ECO:0000313" key="2">
    <source>
        <dbReference type="Proteomes" id="UP000373269"/>
    </source>
</evidence>
<protein>
    <submittedName>
        <fullName evidence="1">Uncharacterized protein</fullName>
    </submittedName>
</protein>
<keyword evidence="2" id="KW-1185">Reference proteome</keyword>